<dbReference type="PANTHER" id="PTHR30337">
    <property type="entry name" value="COMPONENT OF ATP-DEPENDENT DSDNA EXONUCLEASE"/>
    <property type="match status" value="1"/>
</dbReference>
<dbReference type="Pfam" id="PF00149">
    <property type="entry name" value="Metallophos"/>
    <property type="match status" value="1"/>
</dbReference>
<gene>
    <name evidence="2" type="ORF">CVV64_05855</name>
</gene>
<dbReference type="InterPro" id="IPR050535">
    <property type="entry name" value="DNA_Repair-Maintenance_Comp"/>
</dbReference>
<sequence>MIKIIHISDIRLEPCLPYLEPEMQEKRKSDLISALVKLLETARREKPDCILVSGNLFDTPAPPPSRVLEVVDIFNSFCEGTGTHLFLISGQRDTPVKNSGQESPISAFPRTSLIHVFEETDDFGAITVTLSSGQDLTVYGKSFCSSEMDISRFIPIHETSEPAILMATAYPAGCPWNENHCNLPAINAENLQKSGATLIALGGLESSYHHSIENSSLLILNPGCPEGVSIDPSGGCNRGNAFMVNIQPFSDNQREGTINFTPLNHQPIPFHHLTIRTTPEVVNLEALCSDEFHKLSNNIERGFLAVTLEGKIYFDAFSKLNRKRVLTEAGRYAQCVALNCNMTIIDPSAPSTDTLENLDVSLVYRTIFEEKLRECSSKGDSEKAQLLTRAMNTGIDALSQAREINENPYAHRTDGESR</sequence>
<reference evidence="2 3" key="1">
    <citation type="journal article" date="2017" name="ISME J.">
        <title>Potential for microbial H2 and metal transformations associated with novel bacteria and archaea in deep terrestrial subsurface sediments.</title>
        <authorList>
            <person name="Hernsdorf A.W."/>
            <person name="Amano Y."/>
            <person name="Miyakawa K."/>
            <person name="Ise K."/>
            <person name="Suzuki Y."/>
            <person name="Anantharaman K."/>
            <person name="Probst A."/>
            <person name="Burstein D."/>
            <person name="Thomas B.C."/>
            <person name="Banfield J.F."/>
        </authorList>
    </citation>
    <scope>NUCLEOTIDE SEQUENCE [LARGE SCALE GENOMIC DNA]</scope>
    <source>
        <strain evidence="2">HGW-Wallbacteria-1</strain>
    </source>
</reference>
<dbReference type="GO" id="GO:0016787">
    <property type="term" value="F:hydrolase activity"/>
    <property type="evidence" value="ECO:0007669"/>
    <property type="project" value="InterPro"/>
</dbReference>
<dbReference type="InterPro" id="IPR029052">
    <property type="entry name" value="Metallo-depent_PP-like"/>
</dbReference>
<dbReference type="EMBL" id="PGXC01000003">
    <property type="protein sequence ID" value="PKK91290.1"/>
    <property type="molecule type" value="Genomic_DNA"/>
</dbReference>
<evidence type="ECO:0000313" key="2">
    <source>
        <dbReference type="EMBL" id="PKK91290.1"/>
    </source>
</evidence>
<proteinExistence type="predicted"/>
<dbReference type="Proteomes" id="UP000233256">
    <property type="component" value="Unassembled WGS sequence"/>
</dbReference>
<accession>A0A2N1PSI0</accession>
<dbReference type="Gene3D" id="3.60.21.10">
    <property type="match status" value="1"/>
</dbReference>
<feature type="domain" description="Calcineurin-like phosphoesterase" evidence="1">
    <location>
        <begin position="2"/>
        <end position="143"/>
    </location>
</feature>
<evidence type="ECO:0000259" key="1">
    <source>
        <dbReference type="Pfam" id="PF00149"/>
    </source>
</evidence>
<dbReference type="SUPFAM" id="SSF56300">
    <property type="entry name" value="Metallo-dependent phosphatases"/>
    <property type="match status" value="1"/>
</dbReference>
<dbReference type="AlphaFoldDB" id="A0A2N1PSI0"/>
<comment type="caution">
    <text evidence="2">The sequence shown here is derived from an EMBL/GenBank/DDBJ whole genome shotgun (WGS) entry which is preliminary data.</text>
</comment>
<organism evidence="2 3">
    <name type="scientific">Candidatus Wallbacteria bacterium HGW-Wallbacteria-1</name>
    <dbReference type="NCBI Taxonomy" id="2013854"/>
    <lineage>
        <taxon>Bacteria</taxon>
        <taxon>Candidatus Walliibacteriota</taxon>
    </lineage>
</organism>
<name>A0A2N1PSI0_9BACT</name>
<dbReference type="InterPro" id="IPR004843">
    <property type="entry name" value="Calcineurin-like_PHP"/>
</dbReference>
<evidence type="ECO:0000313" key="3">
    <source>
        <dbReference type="Proteomes" id="UP000233256"/>
    </source>
</evidence>
<protein>
    <recommendedName>
        <fullName evidence="1">Calcineurin-like phosphoesterase domain-containing protein</fullName>
    </recommendedName>
</protein>